<dbReference type="InterPro" id="IPR008166">
    <property type="entry name" value="Glyco_transf_92"/>
</dbReference>
<dbReference type="Pfam" id="PF01697">
    <property type="entry name" value="Glyco_transf_92"/>
    <property type="match status" value="1"/>
</dbReference>
<name>A0A6P7GHY1_DIAVI</name>
<feature type="transmembrane region" description="Helical" evidence="8">
    <location>
        <begin position="12"/>
        <end position="37"/>
    </location>
</feature>
<dbReference type="RefSeq" id="XP_028149401.1">
    <property type="nucleotide sequence ID" value="XM_028293600.1"/>
</dbReference>
<keyword evidence="7 8" id="KW-0472">Membrane</keyword>
<comment type="subcellular location">
    <subcellularLocation>
        <location evidence="1">Membrane</location>
        <topology evidence="1">Single-pass membrane protein</topology>
    </subcellularLocation>
</comment>
<evidence type="ECO:0000256" key="1">
    <source>
        <dbReference type="ARBA" id="ARBA00004167"/>
    </source>
</evidence>
<accession>A0A6P7GHY1</accession>
<reference evidence="9 10" key="1">
    <citation type="submission" date="2025-04" db="UniProtKB">
        <authorList>
            <consortium name="RefSeq"/>
        </authorList>
    </citation>
    <scope>IDENTIFICATION</scope>
    <source>
        <tissue evidence="9 10">Whole insect</tissue>
    </source>
</reference>
<dbReference type="AlphaFoldDB" id="A0A6P7GHY1"/>
<keyword evidence="6 8" id="KW-1133">Transmembrane helix</keyword>
<evidence type="ECO:0000256" key="2">
    <source>
        <dbReference type="ARBA" id="ARBA00007647"/>
    </source>
</evidence>
<dbReference type="GO" id="GO:0005737">
    <property type="term" value="C:cytoplasm"/>
    <property type="evidence" value="ECO:0007669"/>
    <property type="project" value="TreeGrafter"/>
</dbReference>
<evidence type="ECO:0000256" key="4">
    <source>
        <dbReference type="ARBA" id="ARBA00022679"/>
    </source>
</evidence>
<protein>
    <recommendedName>
        <fullName evidence="8">Glycosyltransferase family 92 protein</fullName>
        <ecNumber evidence="8">2.4.1.-</ecNumber>
    </recommendedName>
</protein>
<evidence type="ECO:0000256" key="7">
    <source>
        <dbReference type="ARBA" id="ARBA00023136"/>
    </source>
</evidence>
<dbReference type="PANTHER" id="PTHR21461">
    <property type="entry name" value="GLYCOSYLTRANSFERASE FAMILY 92 PROTEIN"/>
    <property type="match status" value="1"/>
</dbReference>
<evidence type="ECO:0000256" key="5">
    <source>
        <dbReference type="ARBA" id="ARBA00022692"/>
    </source>
</evidence>
<keyword evidence="3 8" id="KW-0328">Glycosyltransferase</keyword>
<evidence type="ECO:0000256" key="6">
    <source>
        <dbReference type="ARBA" id="ARBA00022989"/>
    </source>
</evidence>
<dbReference type="OrthoDB" id="2017643at2759"/>
<gene>
    <name evidence="9 10" type="primary">LOC114342798</name>
</gene>
<keyword evidence="4 8" id="KW-0808">Transferase</keyword>
<dbReference type="PANTHER" id="PTHR21461:SF83">
    <property type="entry name" value="GLYCOSYLTRANSFERASE FAMILY 92 PROTEIN"/>
    <property type="match status" value="1"/>
</dbReference>
<evidence type="ECO:0000313" key="9">
    <source>
        <dbReference type="RefSeq" id="XP_028149401.1"/>
    </source>
</evidence>
<evidence type="ECO:0000256" key="8">
    <source>
        <dbReference type="RuleBase" id="RU366017"/>
    </source>
</evidence>
<dbReference type="EC" id="2.4.1.-" evidence="8"/>
<comment type="similarity">
    <text evidence="2 8">Belongs to the glycosyltransferase 92 family.</text>
</comment>
<sequence>MACPYLYRTRFYIAYVAKSFLVCIMTIIIFFFVRHILYSRGILLKIKMSKHHAESQIKAFSSVLETDIDAYSDEKALSDEQLKLAIEKILPSLPKIKKDWKSDAKRGYNQTCANFFYRFVLPLNIEYRNSYWQSQKTSNGTFLLYNAYLDTRSENTLGPTVRIVGMIDIHKINSTTYCHLWFNGTNNPVIVKTFEHRSIWWFGKPQKGYFIPYLISCVLPKKFSKRIPESISLVERECDNATNRLRVLYDNPGKKEDFAVCVKGLTYPNDISSRLSEWIEMLNATGVNKIFFYELYTHPNIRKILNYYEKIGKIQVTSLTLPAGASNVPFLQHFYLEKQGIRKRLNEIVPYNDCFYRNMYRYKYIIVIDTDEVIVPMKDDNLKALMHRVKMKLIAKGKIERGSAYTVTNVHFVNRLTQDKTIPKHMYMLRHTYREKKMHTKEFLKSFVNTEKVLTLFNHYPLGCLKPGPCLKYHIDSEDAHLQHYRENCKIKCKGEQQSIVTDESIWKYRDILIKRVKDTLNNTGLIKK</sequence>
<dbReference type="RefSeq" id="XP_028149404.1">
    <property type="nucleotide sequence ID" value="XM_028293603.1"/>
</dbReference>
<dbReference type="KEGG" id="dvv:114342798"/>
<organism evidence="10">
    <name type="scientific">Diabrotica virgifera virgifera</name>
    <name type="common">western corn rootworm</name>
    <dbReference type="NCBI Taxonomy" id="50390"/>
    <lineage>
        <taxon>Eukaryota</taxon>
        <taxon>Metazoa</taxon>
        <taxon>Ecdysozoa</taxon>
        <taxon>Arthropoda</taxon>
        <taxon>Hexapoda</taxon>
        <taxon>Insecta</taxon>
        <taxon>Pterygota</taxon>
        <taxon>Neoptera</taxon>
        <taxon>Endopterygota</taxon>
        <taxon>Coleoptera</taxon>
        <taxon>Polyphaga</taxon>
        <taxon>Cucujiformia</taxon>
        <taxon>Chrysomeloidea</taxon>
        <taxon>Chrysomelidae</taxon>
        <taxon>Galerucinae</taxon>
        <taxon>Diabroticina</taxon>
        <taxon>Diabroticites</taxon>
        <taxon>Diabrotica</taxon>
    </lineage>
</organism>
<dbReference type="GO" id="GO:0016757">
    <property type="term" value="F:glycosyltransferase activity"/>
    <property type="evidence" value="ECO:0007669"/>
    <property type="project" value="UniProtKB-UniRule"/>
</dbReference>
<evidence type="ECO:0000313" key="10">
    <source>
        <dbReference type="RefSeq" id="XP_028149404.1"/>
    </source>
</evidence>
<keyword evidence="5 8" id="KW-0812">Transmembrane</keyword>
<proteinExistence type="inferred from homology"/>
<dbReference type="GO" id="GO:0016020">
    <property type="term" value="C:membrane"/>
    <property type="evidence" value="ECO:0007669"/>
    <property type="project" value="UniProtKB-SubCell"/>
</dbReference>
<evidence type="ECO:0000256" key="3">
    <source>
        <dbReference type="ARBA" id="ARBA00022676"/>
    </source>
</evidence>